<sequence length="125" mass="13211">MIFRVPTSGLIAVGFLALCATPLATTVPGLAVLYVIPVALAAWVIRSRTVVDANRLVPRRLLGATTLAWTEIASLKLPKRGWVTAVRADGGEVPLPGVRLRHLPMLAALSGGRLDDPTAERPAAE</sequence>
<comment type="caution">
    <text evidence="2">The sequence shown here is derived from an EMBL/GenBank/DDBJ whole genome shotgun (WGS) entry which is preliminary data.</text>
</comment>
<evidence type="ECO:0000259" key="1">
    <source>
        <dbReference type="Pfam" id="PF10756"/>
    </source>
</evidence>
<name>A0ABR6BGP4_9PSEU</name>
<dbReference type="EMBL" id="JACJID010000002">
    <property type="protein sequence ID" value="MBA8926052.1"/>
    <property type="molecule type" value="Genomic_DNA"/>
</dbReference>
<gene>
    <name evidence="2" type="ORF">BC739_003251</name>
</gene>
<evidence type="ECO:0000313" key="3">
    <source>
        <dbReference type="Proteomes" id="UP000517916"/>
    </source>
</evidence>
<dbReference type="InterPro" id="IPR019692">
    <property type="entry name" value="CFP-6_PH"/>
</dbReference>
<dbReference type="RefSeq" id="WP_182837604.1">
    <property type="nucleotide sequence ID" value="NZ_BAAABQ010000009.1"/>
</dbReference>
<protein>
    <recommendedName>
        <fullName evidence="1">Low molecular weight protein antigen 6 PH domain-containing protein</fullName>
    </recommendedName>
</protein>
<keyword evidence="3" id="KW-1185">Reference proteome</keyword>
<organism evidence="2 3">
    <name type="scientific">Kutzneria viridogrisea</name>
    <dbReference type="NCBI Taxonomy" id="47990"/>
    <lineage>
        <taxon>Bacteria</taxon>
        <taxon>Bacillati</taxon>
        <taxon>Actinomycetota</taxon>
        <taxon>Actinomycetes</taxon>
        <taxon>Pseudonocardiales</taxon>
        <taxon>Pseudonocardiaceae</taxon>
        <taxon>Kutzneria</taxon>
    </lineage>
</organism>
<dbReference type="Proteomes" id="UP000517916">
    <property type="component" value="Unassembled WGS sequence"/>
</dbReference>
<proteinExistence type="predicted"/>
<reference evidence="2 3" key="1">
    <citation type="submission" date="2020-08" db="EMBL/GenBank/DDBJ databases">
        <title>Genomic Encyclopedia of Archaeal and Bacterial Type Strains, Phase II (KMG-II): from individual species to whole genera.</title>
        <authorList>
            <person name="Goeker M."/>
        </authorList>
    </citation>
    <scope>NUCLEOTIDE SEQUENCE [LARGE SCALE GENOMIC DNA]</scope>
    <source>
        <strain evidence="2 3">DSM 43850</strain>
    </source>
</reference>
<accession>A0ABR6BGP4</accession>
<evidence type="ECO:0000313" key="2">
    <source>
        <dbReference type="EMBL" id="MBA8926052.1"/>
    </source>
</evidence>
<feature type="domain" description="Low molecular weight protein antigen 6 PH" evidence="1">
    <location>
        <begin position="46"/>
        <end position="115"/>
    </location>
</feature>
<dbReference type="Pfam" id="PF10756">
    <property type="entry name" value="bPH_6"/>
    <property type="match status" value="1"/>
</dbReference>